<dbReference type="Gene3D" id="3.30.60.90">
    <property type="match status" value="1"/>
</dbReference>
<gene>
    <name evidence="10" type="ORF">K461DRAFT_246812</name>
</gene>
<dbReference type="SUPFAM" id="SSF57850">
    <property type="entry name" value="RING/U-box"/>
    <property type="match status" value="1"/>
</dbReference>
<feature type="compositionally biased region" description="Polar residues" evidence="6">
    <location>
        <begin position="867"/>
        <end position="879"/>
    </location>
</feature>
<keyword evidence="3" id="KW-0862">Zinc</keyword>
<evidence type="ECO:0000256" key="7">
    <source>
        <dbReference type="SAM" id="Phobius"/>
    </source>
</evidence>
<organism evidence="10 11">
    <name type="scientific">Myriangium duriaei CBS 260.36</name>
    <dbReference type="NCBI Taxonomy" id="1168546"/>
    <lineage>
        <taxon>Eukaryota</taxon>
        <taxon>Fungi</taxon>
        <taxon>Dikarya</taxon>
        <taxon>Ascomycota</taxon>
        <taxon>Pezizomycotina</taxon>
        <taxon>Dothideomycetes</taxon>
        <taxon>Dothideomycetidae</taxon>
        <taxon>Myriangiales</taxon>
        <taxon>Myriangiaceae</taxon>
        <taxon>Myriangium</taxon>
    </lineage>
</organism>
<feature type="domain" description="EF-hand" evidence="9">
    <location>
        <begin position="426"/>
        <end position="461"/>
    </location>
</feature>
<dbReference type="InterPro" id="IPR018247">
    <property type="entry name" value="EF_Hand_1_Ca_BS"/>
</dbReference>
<dbReference type="PROSITE" id="PS50135">
    <property type="entry name" value="ZF_ZZ_2"/>
    <property type="match status" value="1"/>
</dbReference>
<dbReference type="InterPro" id="IPR052260">
    <property type="entry name" value="Autophagy_Rcpt_SigReg"/>
</dbReference>
<dbReference type="SMART" id="SM00054">
    <property type="entry name" value="EFh"/>
    <property type="match status" value="2"/>
</dbReference>
<keyword evidence="1" id="KW-0479">Metal-binding</keyword>
<dbReference type="GO" id="GO:0005509">
    <property type="term" value="F:calcium ion binding"/>
    <property type="evidence" value="ECO:0007669"/>
    <property type="project" value="InterPro"/>
</dbReference>
<dbReference type="EMBL" id="ML996092">
    <property type="protein sequence ID" value="KAF2148729.1"/>
    <property type="molecule type" value="Genomic_DNA"/>
</dbReference>
<evidence type="ECO:0000313" key="11">
    <source>
        <dbReference type="Proteomes" id="UP000799439"/>
    </source>
</evidence>
<evidence type="ECO:0000313" key="10">
    <source>
        <dbReference type="EMBL" id="KAF2148729.1"/>
    </source>
</evidence>
<dbReference type="InterPro" id="IPR043145">
    <property type="entry name" value="Znf_ZZ_sf"/>
</dbReference>
<evidence type="ECO:0000256" key="4">
    <source>
        <dbReference type="ARBA" id="ARBA00022837"/>
    </source>
</evidence>
<dbReference type="PROSITE" id="PS50222">
    <property type="entry name" value="EF_HAND_2"/>
    <property type="match status" value="2"/>
</dbReference>
<comment type="caution">
    <text evidence="10">The sequence shown here is derived from an EMBL/GenBank/DDBJ whole genome shotgun (WGS) entry which is preliminary data.</text>
</comment>
<evidence type="ECO:0000259" key="9">
    <source>
        <dbReference type="PROSITE" id="PS50222"/>
    </source>
</evidence>
<accession>A0A9P4IXM2</accession>
<dbReference type="InterPro" id="IPR011992">
    <property type="entry name" value="EF-hand-dom_pair"/>
</dbReference>
<dbReference type="Pfam" id="PF00569">
    <property type="entry name" value="ZZ"/>
    <property type="match status" value="1"/>
</dbReference>
<feature type="compositionally biased region" description="Polar residues" evidence="6">
    <location>
        <begin position="895"/>
        <end position="904"/>
    </location>
</feature>
<keyword evidence="11" id="KW-1185">Reference proteome</keyword>
<dbReference type="AlphaFoldDB" id="A0A9P4IXM2"/>
<feature type="region of interest" description="Disordered" evidence="6">
    <location>
        <begin position="714"/>
        <end position="809"/>
    </location>
</feature>
<evidence type="ECO:0000256" key="6">
    <source>
        <dbReference type="SAM" id="MobiDB-lite"/>
    </source>
</evidence>
<protein>
    <submittedName>
        <fullName evidence="10">Uncharacterized protein</fullName>
    </submittedName>
</protein>
<dbReference type="OrthoDB" id="2122982at2759"/>
<evidence type="ECO:0000256" key="1">
    <source>
        <dbReference type="ARBA" id="ARBA00022723"/>
    </source>
</evidence>
<dbReference type="InterPro" id="IPR002048">
    <property type="entry name" value="EF_hand_dom"/>
</dbReference>
<reference evidence="10" key="1">
    <citation type="journal article" date="2020" name="Stud. Mycol.">
        <title>101 Dothideomycetes genomes: a test case for predicting lifestyles and emergence of pathogens.</title>
        <authorList>
            <person name="Haridas S."/>
            <person name="Albert R."/>
            <person name="Binder M."/>
            <person name="Bloem J."/>
            <person name="Labutti K."/>
            <person name="Salamov A."/>
            <person name="Andreopoulos B."/>
            <person name="Baker S."/>
            <person name="Barry K."/>
            <person name="Bills G."/>
            <person name="Bluhm B."/>
            <person name="Cannon C."/>
            <person name="Castanera R."/>
            <person name="Culley D."/>
            <person name="Daum C."/>
            <person name="Ezra D."/>
            <person name="Gonzalez J."/>
            <person name="Henrissat B."/>
            <person name="Kuo A."/>
            <person name="Liang C."/>
            <person name="Lipzen A."/>
            <person name="Lutzoni F."/>
            <person name="Magnuson J."/>
            <person name="Mondo S."/>
            <person name="Nolan M."/>
            <person name="Ohm R."/>
            <person name="Pangilinan J."/>
            <person name="Park H.-J."/>
            <person name="Ramirez L."/>
            <person name="Alfaro M."/>
            <person name="Sun H."/>
            <person name="Tritt A."/>
            <person name="Yoshinaga Y."/>
            <person name="Zwiers L.-H."/>
            <person name="Turgeon B."/>
            <person name="Goodwin S."/>
            <person name="Spatafora J."/>
            <person name="Crous P."/>
            <person name="Grigoriev I."/>
        </authorList>
    </citation>
    <scope>NUCLEOTIDE SEQUENCE</scope>
    <source>
        <strain evidence="10">CBS 260.36</strain>
    </source>
</reference>
<name>A0A9P4IXM2_9PEZI</name>
<keyword evidence="4" id="KW-0106">Calcium</keyword>
<feature type="compositionally biased region" description="Basic and acidic residues" evidence="6">
    <location>
        <begin position="972"/>
        <end position="983"/>
    </location>
</feature>
<evidence type="ECO:0000256" key="3">
    <source>
        <dbReference type="ARBA" id="ARBA00022833"/>
    </source>
</evidence>
<dbReference type="PROSITE" id="PS01357">
    <property type="entry name" value="ZF_ZZ_1"/>
    <property type="match status" value="1"/>
</dbReference>
<feature type="compositionally biased region" description="Basic and acidic residues" evidence="6">
    <location>
        <begin position="794"/>
        <end position="806"/>
    </location>
</feature>
<keyword evidence="7" id="KW-0812">Transmembrane</keyword>
<sequence>MASSGDTSTLAGYRPVVLIAAGLAAAYGAYLTYQSLVSPTIGNGSSRGLRRSNAIHRTNRPRQTPIISYVTNPNSDWPDCVCTSGDRLYTFSLERGAPSLSDLSTSLRLSSGEAEEFMQVLQADALLSVLCAIATSGETSMEVNAMRETLYRGDLGAITSLGPSLTAGRWTFPDHTFTNVILRWTSYGPFDPIDEFETLRAQLFQPLAHDDAETLDAGSEVDEDENKDQGLKALLYHIAEEEAKKQAYIHRGTRCDNCGKLPITGVRWHCINCPDFDLCSTCEASNTHPKTHIFAKIQIPICTMIQPREMQKTWYPGNDKFQARNLEAASRTQLAKDSGFDEPQIDAYFEQYMCLAVERQDPVTGATLTDIDRFAFHKAFVADYSANPIAPNYVYDRMFDFYNTKKTGFIDFEEFISGLAYLLQPAKRTSLHRVFQGYDSDNDGYVSRADMTRMFRAKYLIHKAMIMDSVAVEDEHGRSTGRDVRRVLRSNQPISSLFSEDDVPLGESRRALNKIRDQYGEDQVVPHPLFSQVVLPNGQTDMDNSFWNAVFDKHGRPARLSDLHPDFNSNLDARIMVRDRYIGTEVLQLESDQSQRYLVRADGRDHRPFRSTQKSLADEWRQDILLAHAKLDEDDEGLQNKYSLQEKVVTDQAVLVTREEAEIGRDVLYQTLEDGLNELFDPFFEHREDLAYRVAATLKDRERFKAEIEAFVKSRHSQNDGTASVTPLFPAQKNSDEHGNSTQAHIRTQPNGHITSHDRISPRHDRSLSPSPSAAPLDPTQEPSPRLDGTARPQHQDGDSPTDERTSGAQVTQIELMEQLQQEAVPTDHESLDAMERNIRDEDLHTLLQAAGYSIAETHEEEDNRSDTSTAHDPQTSRDGMSAADVQAQREAFQAQPQSSNSGVNITTDVSVVIQDPPTSSLFVPFDENADSAAGPEIEPIQELPWTLDTARILTSGEYPPNSDSETANSAREVDERDEKSKSEQSVPDSDTEQETPKWTPTEVELAEWAELNDYEAIIRERGGPARINLQEFEEVIEQDGEFHGNLKGLVESWLEWAAF</sequence>
<feature type="compositionally biased region" description="Low complexity" evidence="6">
    <location>
        <begin position="768"/>
        <end position="779"/>
    </location>
</feature>
<dbReference type="SUPFAM" id="SSF47473">
    <property type="entry name" value="EF-hand"/>
    <property type="match status" value="1"/>
</dbReference>
<feature type="transmembrane region" description="Helical" evidence="7">
    <location>
        <begin position="12"/>
        <end position="33"/>
    </location>
</feature>
<feature type="domain" description="ZZ-type" evidence="8">
    <location>
        <begin position="250"/>
        <end position="302"/>
    </location>
</feature>
<feature type="compositionally biased region" description="Basic and acidic residues" evidence="6">
    <location>
        <begin position="755"/>
        <end position="767"/>
    </location>
</feature>
<feature type="region of interest" description="Disordered" evidence="6">
    <location>
        <begin position="857"/>
        <end position="904"/>
    </location>
</feature>
<evidence type="ECO:0000259" key="8">
    <source>
        <dbReference type="PROSITE" id="PS50135"/>
    </source>
</evidence>
<feature type="region of interest" description="Disordered" evidence="6">
    <location>
        <begin position="923"/>
        <end position="1004"/>
    </location>
</feature>
<dbReference type="Proteomes" id="UP000799439">
    <property type="component" value="Unassembled WGS sequence"/>
</dbReference>
<dbReference type="CDD" id="cd02340">
    <property type="entry name" value="ZZ_NBR1_like"/>
    <property type="match status" value="1"/>
</dbReference>
<proteinExistence type="predicted"/>
<evidence type="ECO:0000256" key="5">
    <source>
        <dbReference type="PROSITE-ProRule" id="PRU00228"/>
    </source>
</evidence>
<keyword evidence="7" id="KW-0472">Membrane</keyword>
<evidence type="ECO:0000256" key="2">
    <source>
        <dbReference type="ARBA" id="ARBA00022771"/>
    </source>
</evidence>
<dbReference type="CDD" id="cd00051">
    <property type="entry name" value="EFh"/>
    <property type="match status" value="1"/>
</dbReference>
<dbReference type="SMART" id="SM00291">
    <property type="entry name" value="ZnF_ZZ"/>
    <property type="match status" value="1"/>
</dbReference>
<dbReference type="Gene3D" id="1.10.238.10">
    <property type="entry name" value="EF-hand"/>
    <property type="match status" value="1"/>
</dbReference>
<feature type="domain" description="EF-hand" evidence="9">
    <location>
        <begin position="395"/>
        <end position="425"/>
    </location>
</feature>
<dbReference type="InterPro" id="IPR000433">
    <property type="entry name" value="Znf_ZZ"/>
</dbReference>
<dbReference type="GO" id="GO:0008270">
    <property type="term" value="F:zinc ion binding"/>
    <property type="evidence" value="ECO:0007669"/>
    <property type="project" value="UniProtKB-KW"/>
</dbReference>
<keyword evidence="2 5" id="KW-0863">Zinc-finger</keyword>
<dbReference type="PROSITE" id="PS00018">
    <property type="entry name" value="EF_HAND_1"/>
    <property type="match status" value="1"/>
</dbReference>
<dbReference type="PANTHER" id="PTHR15090">
    <property type="entry name" value="SEQUESTOSOME 1-RELATED"/>
    <property type="match status" value="1"/>
</dbReference>
<feature type="compositionally biased region" description="Polar residues" evidence="6">
    <location>
        <begin position="740"/>
        <end position="754"/>
    </location>
</feature>
<keyword evidence="7" id="KW-1133">Transmembrane helix</keyword>